<evidence type="ECO:0000256" key="2">
    <source>
        <dbReference type="RuleBase" id="RU003750"/>
    </source>
</evidence>
<dbReference type="RefSeq" id="WP_368629234.1">
    <property type="nucleotide sequence ID" value="NZ_JAYWLT010000010.1"/>
</dbReference>
<feature type="transmembrane region" description="Helical" evidence="3">
    <location>
        <begin position="204"/>
        <end position="229"/>
    </location>
</feature>
<evidence type="ECO:0000256" key="1">
    <source>
        <dbReference type="ARBA" id="ARBA00022679"/>
    </source>
</evidence>
<keyword evidence="1 2" id="KW-0808">Transferase</keyword>
<proteinExistence type="inferred from homology"/>
<sequence length="251" mass="26881">MTVAQRLTYTDAYEQLRRAQKPGAGVPAYTRWVNRSLARYAAAFLASKGVSADGTTALSATFSAVGLGLLALGPISWWTGVAVAVLFAIGYVLDSADGQVARLTGTGSPAGEWLDHVVDAIRTPAIHLCALISWYRHDPVRDDISSWLLALPVVFALVAVGHFMSQILAEQLLRARGVRTNVASDAGPIRSFVNLPMDAGVTCWVFVLWGAPGVFAVAYGLLLIAHIGIGAISMRRKRRALHALKNQETTT</sequence>
<dbReference type="InterPro" id="IPR043130">
    <property type="entry name" value="CDP-OH_PTrfase_TM_dom"/>
</dbReference>
<organism evidence="4 5">
    <name type="scientific">Kocuria carniphila</name>
    <dbReference type="NCBI Taxonomy" id="262208"/>
    <lineage>
        <taxon>Bacteria</taxon>
        <taxon>Bacillati</taxon>
        <taxon>Actinomycetota</taxon>
        <taxon>Actinomycetes</taxon>
        <taxon>Micrococcales</taxon>
        <taxon>Micrococcaceae</taxon>
        <taxon>Kocuria</taxon>
    </lineage>
</organism>
<evidence type="ECO:0000313" key="4">
    <source>
        <dbReference type="EMBL" id="MEX3594457.1"/>
    </source>
</evidence>
<protein>
    <submittedName>
        <fullName evidence="4">CDP-alcohol phosphatidyltransferase family protein</fullName>
    </submittedName>
</protein>
<dbReference type="Pfam" id="PF01066">
    <property type="entry name" value="CDP-OH_P_transf"/>
    <property type="match status" value="1"/>
</dbReference>
<feature type="transmembrane region" description="Helical" evidence="3">
    <location>
        <begin position="75"/>
        <end position="93"/>
    </location>
</feature>
<keyword evidence="5" id="KW-1185">Reference proteome</keyword>
<name>A0ABV3V168_9MICC</name>
<reference evidence="4 5" key="1">
    <citation type="journal article" date="2024" name="Fungal Genet. Biol.">
        <title>The porcine skin microbiome exhibits broad fungal antagonism.</title>
        <authorList>
            <person name="De La Cruz K.F."/>
            <person name="Townsend E.C."/>
            <person name="Alex Cheong J.Z."/>
            <person name="Salamzade R."/>
            <person name="Liu A."/>
            <person name="Sandstrom S."/>
            <person name="Davila E."/>
            <person name="Huang L."/>
            <person name="Xu K.H."/>
            <person name="Wu S.Y."/>
            <person name="Meudt J.J."/>
            <person name="Shanmuganayagam D."/>
            <person name="Gibson A.L.F."/>
            <person name="Kalan L.R."/>
        </authorList>
    </citation>
    <scope>NUCLEOTIDE SEQUENCE [LARGE SCALE GENOMIC DNA]</scope>
    <source>
        <strain evidence="4 5">LK2625</strain>
    </source>
</reference>
<dbReference type="PROSITE" id="PS00379">
    <property type="entry name" value="CDP_ALCOHOL_P_TRANSF"/>
    <property type="match status" value="1"/>
</dbReference>
<evidence type="ECO:0000256" key="3">
    <source>
        <dbReference type="SAM" id="Phobius"/>
    </source>
</evidence>
<gene>
    <name evidence="4" type="ORF">VVR66_07010</name>
</gene>
<comment type="caution">
    <text evidence="4">The sequence shown here is derived from an EMBL/GenBank/DDBJ whole genome shotgun (WGS) entry which is preliminary data.</text>
</comment>
<accession>A0ABV3V168</accession>
<evidence type="ECO:0000313" key="5">
    <source>
        <dbReference type="Proteomes" id="UP001558481"/>
    </source>
</evidence>
<dbReference type="InterPro" id="IPR048254">
    <property type="entry name" value="CDP_ALCOHOL_P_TRANSF_CS"/>
</dbReference>
<keyword evidence="3" id="KW-1133">Transmembrane helix</keyword>
<dbReference type="Proteomes" id="UP001558481">
    <property type="component" value="Unassembled WGS sequence"/>
</dbReference>
<dbReference type="Gene3D" id="1.20.120.1760">
    <property type="match status" value="1"/>
</dbReference>
<keyword evidence="3" id="KW-0812">Transmembrane</keyword>
<comment type="similarity">
    <text evidence="2">Belongs to the CDP-alcohol phosphatidyltransferase class-I family.</text>
</comment>
<keyword evidence="3" id="KW-0472">Membrane</keyword>
<dbReference type="EMBL" id="JAYWLU010000006">
    <property type="protein sequence ID" value="MEX3594457.1"/>
    <property type="molecule type" value="Genomic_DNA"/>
</dbReference>
<dbReference type="InterPro" id="IPR000462">
    <property type="entry name" value="CDP-OH_P_trans"/>
</dbReference>
<feature type="transmembrane region" description="Helical" evidence="3">
    <location>
        <begin position="144"/>
        <end position="164"/>
    </location>
</feature>